<sequence length="134" mass="15106">MNLDAITTVNDSLQQIQEVTYSWDDGLRDEDVYKACDELRSVCVCILTTLDKLLDKDEDGDGDSEDGIFDDEFVEESVIAETAGKKAACTTREHADSQYRLTSILVPYHYALHSNIPQVFSNTLSSTFVLVRFR</sequence>
<evidence type="ECO:0000313" key="2">
    <source>
        <dbReference type="Proteomes" id="UP000054166"/>
    </source>
</evidence>
<dbReference type="HOGENOM" id="CLU_156720_0_0_1"/>
<keyword evidence="2" id="KW-1185">Reference proteome</keyword>
<reference evidence="1 2" key="1">
    <citation type="submission" date="2014-04" db="EMBL/GenBank/DDBJ databases">
        <authorList>
            <consortium name="DOE Joint Genome Institute"/>
            <person name="Kuo A."/>
            <person name="Tarkka M."/>
            <person name="Buscot F."/>
            <person name="Kohler A."/>
            <person name="Nagy L.G."/>
            <person name="Floudas D."/>
            <person name="Copeland A."/>
            <person name="Barry K.W."/>
            <person name="Cichocki N."/>
            <person name="Veneault-Fourrey C."/>
            <person name="LaButti K."/>
            <person name="Lindquist E.A."/>
            <person name="Lipzen A."/>
            <person name="Lundell T."/>
            <person name="Morin E."/>
            <person name="Murat C."/>
            <person name="Sun H."/>
            <person name="Tunlid A."/>
            <person name="Henrissat B."/>
            <person name="Grigoriev I.V."/>
            <person name="Hibbett D.S."/>
            <person name="Martin F."/>
            <person name="Nordberg H.P."/>
            <person name="Cantor M.N."/>
            <person name="Hua S.X."/>
        </authorList>
    </citation>
    <scope>NUCLEOTIDE SEQUENCE [LARGE SCALE GENOMIC DNA]</scope>
    <source>
        <strain evidence="1 2">F 1598</strain>
    </source>
</reference>
<accession>A0A0C3AB26</accession>
<reference evidence="2" key="2">
    <citation type="submission" date="2015-01" db="EMBL/GenBank/DDBJ databases">
        <title>Evolutionary Origins and Diversification of the Mycorrhizal Mutualists.</title>
        <authorList>
            <consortium name="DOE Joint Genome Institute"/>
            <consortium name="Mycorrhizal Genomics Consortium"/>
            <person name="Kohler A."/>
            <person name="Kuo A."/>
            <person name="Nagy L.G."/>
            <person name="Floudas D."/>
            <person name="Copeland A."/>
            <person name="Barry K.W."/>
            <person name="Cichocki N."/>
            <person name="Veneault-Fourrey C."/>
            <person name="LaButti K."/>
            <person name="Lindquist E.A."/>
            <person name="Lipzen A."/>
            <person name="Lundell T."/>
            <person name="Morin E."/>
            <person name="Murat C."/>
            <person name="Riley R."/>
            <person name="Ohm R."/>
            <person name="Sun H."/>
            <person name="Tunlid A."/>
            <person name="Henrissat B."/>
            <person name="Grigoriev I.V."/>
            <person name="Hibbett D.S."/>
            <person name="Martin F."/>
        </authorList>
    </citation>
    <scope>NUCLEOTIDE SEQUENCE [LARGE SCALE GENOMIC DNA]</scope>
    <source>
        <strain evidence="2">F 1598</strain>
    </source>
</reference>
<dbReference type="EMBL" id="KN833623">
    <property type="protein sequence ID" value="KIM70988.1"/>
    <property type="molecule type" value="Genomic_DNA"/>
</dbReference>
<proteinExistence type="predicted"/>
<dbReference type="InParanoid" id="A0A0C3AB26"/>
<evidence type="ECO:0000313" key="1">
    <source>
        <dbReference type="EMBL" id="KIM70988.1"/>
    </source>
</evidence>
<name>A0A0C3AB26_PILCF</name>
<dbReference type="AlphaFoldDB" id="A0A0C3AB26"/>
<dbReference type="Proteomes" id="UP000054166">
    <property type="component" value="Unassembled WGS sequence"/>
</dbReference>
<organism evidence="1 2">
    <name type="scientific">Piloderma croceum (strain F 1598)</name>
    <dbReference type="NCBI Taxonomy" id="765440"/>
    <lineage>
        <taxon>Eukaryota</taxon>
        <taxon>Fungi</taxon>
        <taxon>Dikarya</taxon>
        <taxon>Basidiomycota</taxon>
        <taxon>Agaricomycotina</taxon>
        <taxon>Agaricomycetes</taxon>
        <taxon>Agaricomycetidae</taxon>
        <taxon>Atheliales</taxon>
        <taxon>Atheliaceae</taxon>
        <taxon>Piloderma</taxon>
    </lineage>
</organism>
<gene>
    <name evidence="1" type="ORF">PILCRDRAFT_17526</name>
</gene>
<protein>
    <submittedName>
        <fullName evidence="1">Uncharacterized protein</fullName>
    </submittedName>
</protein>